<dbReference type="AlphaFoldDB" id="A0A399CU65"/>
<dbReference type="InterPro" id="IPR036278">
    <property type="entry name" value="Sialidase_sf"/>
</dbReference>
<evidence type="ECO:0008006" key="3">
    <source>
        <dbReference type="Google" id="ProtNLM"/>
    </source>
</evidence>
<dbReference type="SUPFAM" id="SSF50939">
    <property type="entry name" value="Sialidases"/>
    <property type="match status" value="1"/>
</dbReference>
<dbReference type="RefSeq" id="WP_119352018.1">
    <property type="nucleotide sequence ID" value="NZ_QWET01000027.1"/>
</dbReference>
<reference evidence="1 2" key="1">
    <citation type="journal article" date="2015" name="Int. J. Syst. Evol. Microbiol.">
        <title>Mariniphaga sediminis sp. nov., isolated from coastal sediment.</title>
        <authorList>
            <person name="Wang F.Q."/>
            <person name="Shen Q.Y."/>
            <person name="Chen G.J."/>
            <person name="Du Z.J."/>
        </authorList>
    </citation>
    <scope>NUCLEOTIDE SEQUENCE [LARGE SCALE GENOMIC DNA]</scope>
    <source>
        <strain evidence="1 2">SY21</strain>
    </source>
</reference>
<dbReference type="EMBL" id="QWET01000027">
    <property type="protein sequence ID" value="RIH63057.1"/>
    <property type="molecule type" value="Genomic_DNA"/>
</dbReference>
<dbReference type="Gene3D" id="2.120.10.10">
    <property type="match status" value="1"/>
</dbReference>
<gene>
    <name evidence="1" type="ORF">D1164_21750</name>
</gene>
<accession>A0A399CU65</accession>
<protein>
    <recommendedName>
        <fullName evidence="3">Exo-alpha-sialidase</fullName>
    </recommendedName>
</protein>
<evidence type="ECO:0000313" key="1">
    <source>
        <dbReference type="EMBL" id="RIH63057.1"/>
    </source>
</evidence>
<evidence type="ECO:0000313" key="2">
    <source>
        <dbReference type="Proteomes" id="UP000266441"/>
    </source>
</evidence>
<sequence>MNRKSLLFAIVGVTILLCPGIIQAHINPEAVTVRKIWSDEHHNAFTGLLFFKGNFYCSFRQGKHHASGDKGVVRVIKSQDGIKWESVAVLEKEGYDLRDPKLSVTPQGKIMIIMGGSVYKNGERQSMLSHVSFSDKNGNRFSSPVAIKVEKRNKTANDWMWRVTWHHSVGYAVLQRVNPRTSLLFKTRNGRKYKLITDFSEQISGGPGESTVRISPDGEMFMMARRRTGNGLWGRSEPPYLDWEWSDTGIRMGGPDFVPLNDSFYIAGTRVANNQPYYTGLFLVNKEGHFTEIYKLPSGGDNSYPGIVVENNKIYVSYYSSHEGNASIYFAEIPVSAVKDQLKSLMNK</sequence>
<proteinExistence type="predicted"/>
<name>A0A399CU65_9BACT</name>
<dbReference type="OrthoDB" id="20875at2"/>
<organism evidence="1 2">
    <name type="scientific">Mariniphaga sediminis</name>
    <dbReference type="NCBI Taxonomy" id="1628158"/>
    <lineage>
        <taxon>Bacteria</taxon>
        <taxon>Pseudomonadati</taxon>
        <taxon>Bacteroidota</taxon>
        <taxon>Bacteroidia</taxon>
        <taxon>Marinilabiliales</taxon>
        <taxon>Prolixibacteraceae</taxon>
        <taxon>Mariniphaga</taxon>
    </lineage>
</organism>
<dbReference type="Proteomes" id="UP000266441">
    <property type="component" value="Unassembled WGS sequence"/>
</dbReference>
<comment type="caution">
    <text evidence="1">The sequence shown here is derived from an EMBL/GenBank/DDBJ whole genome shotgun (WGS) entry which is preliminary data.</text>
</comment>
<keyword evidence="2" id="KW-1185">Reference proteome</keyword>